<protein>
    <submittedName>
        <fullName evidence="2">Uncharacterized protein</fullName>
    </submittedName>
</protein>
<dbReference type="RefSeq" id="WP_161070956.1">
    <property type="nucleotide sequence ID" value="NZ_WWCU01000003.1"/>
</dbReference>
<feature type="region of interest" description="Disordered" evidence="1">
    <location>
        <begin position="63"/>
        <end position="88"/>
    </location>
</feature>
<comment type="caution">
    <text evidence="2">The sequence shown here is derived from an EMBL/GenBank/DDBJ whole genome shotgun (WGS) entry which is preliminary data.</text>
</comment>
<dbReference type="Proteomes" id="UP000450676">
    <property type="component" value="Unassembled WGS sequence"/>
</dbReference>
<name>A0A7X4H8F0_9BURK</name>
<reference evidence="2 3" key="1">
    <citation type="submission" date="2019-12" db="EMBL/GenBank/DDBJ databases">
        <title>Novel species isolated from a subtropical stream in China.</title>
        <authorList>
            <person name="Lu H."/>
        </authorList>
    </citation>
    <scope>NUCLEOTIDE SEQUENCE [LARGE SCALE GENOMIC DNA]</scope>
    <source>
        <strain evidence="2 3">FT127W</strain>
    </source>
</reference>
<keyword evidence="3" id="KW-1185">Reference proteome</keyword>
<evidence type="ECO:0000256" key="1">
    <source>
        <dbReference type="SAM" id="MobiDB-lite"/>
    </source>
</evidence>
<dbReference type="EMBL" id="WWCU01000003">
    <property type="protein sequence ID" value="MYN06569.1"/>
    <property type="molecule type" value="Genomic_DNA"/>
</dbReference>
<organism evidence="2 3">
    <name type="scientific">Pseudoduganella aquatica</name>
    <dbReference type="NCBI Taxonomy" id="2660641"/>
    <lineage>
        <taxon>Bacteria</taxon>
        <taxon>Pseudomonadati</taxon>
        <taxon>Pseudomonadota</taxon>
        <taxon>Betaproteobacteria</taxon>
        <taxon>Burkholderiales</taxon>
        <taxon>Oxalobacteraceae</taxon>
        <taxon>Telluria group</taxon>
        <taxon>Pseudoduganella</taxon>
    </lineage>
</organism>
<proteinExistence type="predicted"/>
<dbReference type="AlphaFoldDB" id="A0A7X4H8F0"/>
<accession>A0A7X4H8F0</accession>
<evidence type="ECO:0000313" key="2">
    <source>
        <dbReference type="EMBL" id="MYN06569.1"/>
    </source>
</evidence>
<gene>
    <name evidence="2" type="ORF">GTP77_04385</name>
</gene>
<sequence>MTEHDIIYDHLIVTQAKTQQPPRNIIAHKLEALIDRIGAHKATHKIVAGTLLTNTNGKRMTAAALLPQRRTQRSRRQSRASSSTTSGRKWLTTSATCAASDLLGYGSTKTTQRYYLRRGKIVGSTK</sequence>
<evidence type="ECO:0000313" key="3">
    <source>
        <dbReference type="Proteomes" id="UP000450676"/>
    </source>
</evidence>